<accession>A0A0E9SG31</accession>
<dbReference type="EMBL" id="GBXM01068922">
    <property type="protein sequence ID" value="JAH39655.1"/>
    <property type="molecule type" value="Transcribed_RNA"/>
</dbReference>
<name>A0A0E9SG31_ANGAN</name>
<reference evidence="1" key="1">
    <citation type="submission" date="2014-11" db="EMBL/GenBank/DDBJ databases">
        <authorList>
            <person name="Amaro Gonzalez C."/>
        </authorList>
    </citation>
    <scope>NUCLEOTIDE SEQUENCE</scope>
</reference>
<organism evidence="1">
    <name type="scientific">Anguilla anguilla</name>
    <name type="common">European freshwater eel</name>
    <name type="synonym">Muraena anguilla</name>
    <dbReference type="NCBI Taxonomy" id="7936"/>
    <lineage>
        <taxon>Eukaryota</taxon>
        <taxon>Metazoa</taxon>
        <taxon>Chordata</taxon>
        <taxon>Craniata</taxon>
        <taxon>Vertebrata</taxon>
        <taxon>Euteleostomi</taxon>
        <taxon>Actinopterygii</taxon>
        <taxon>Neopterygii</taxon>
        <taxon>Teleostei</taxon>
        <taxon>Anguilliformes</taxon>
        <taxon>Anguillidae</taxon>
        <taxon>Anguilla</taxon>
    </lineage>
</organism>
<sequence>MSLFSKKSFHYIDF</sequence>
<protein>
    <submittedName>
        <fullName evidence="1">Uncharacterized protein</fullName>
    </submittedName>
</protein>
<evidence type="ECO:0000313" key="1">
    <source>
        <dbReference type="EMBL" id="JAH39655.1"/>
    </source>
</evidence>
<reference evidence="1" key="2">
    <citation type="journal article" date="2015" name="Fish Shellfish Immunol.">
        <title>Early steps in the European eel (Anguilla anguilla)-Vibrio vulnificus interaction in the gills: Role of the RtxA13 toxin.</title>
        <authorList>
            <person name="Callol A."/>
            <person name="Pajuelo D."/>
            <person name="Ebbesson L."/>
            <person name="Teles M."/>
            <person name="MacKenzie S."/>
            <person name="Amaro C."/>
        </authorList>
    </citation>
    <scope>NUCLEOTIDE SEQUENCE</scope>
</reference>
<proteinExistence type="predicted"/>